<dbReference type="RefSeq" id="WP_184568310.1">
    <property type="nucleotide sequence ID" value="NZ_JACIEI010000026.1"/>
</dbReference>
<proteinExistence type="predicted"/>
<comment type="caution">
    <text evidence="2">The sequence shown here is derived from an EMBL/GenBank/DDBJ whole genome shotgun (WGS) entry which is preliminary data.</text>
</comment>
<name>A0A7W6EE17_9RHOB</name>
<dbReference type="AlphaFoldDB" id="A0A7W6EE17"/>
<keyword evidence="3" id="KW-1185">Reference proteome</keyword>
<evidence type="ECO:0000313" key="3">
    <source>
        <dbReference type="Proteomes" id="UP000530268"/>
    </source>
</evidence>
<evidence type="ECO:0000256" key="1">
    <source>
        <dbReference type="SAM" id="MobiDB-lite"/>
    </source>
</evidence>
<protein>
    <submittedName>
        <fullName evidence="2">Uncharacterized protein</fullName>
    </submittedName>
</protein>
<sequence>MNDRIANAFRCPAALTDDDLAVFVALWKKDAKAANARRSRTERTGGTDGSELARNEAYRRRRAELRKQKLAAE</sequence>
<feature type="compositionally biased region" description="Basic and acidic residues" evidence="1">
    <location>
        <begin position="39"/>
        <end position="57"/>
    </location>
</feature>
<accession>A0A7W6EE17</accession>
<evidence type="ECO:0000313" key="2">
    <source>
        <dbReference type="EMBL" id="MBB3996074.1"/>
    </source>
</evidence>
<organism evidence="2 3">
    <name type="scientific">Sulfitobacter undariae</name>
    <dbReference type="NCBI Taxonomy" id="1563671"/>
    <lineage>
        <taxon>Bacteria</taxon>
        <taxon>Pseudomonadati</taxon>
        <taxon>Pseudomonadota</taxon>
        <taxon>Alphaproteobacteria</taxon>
        <taxon>Rhodobacterales</taxon>
        <taxon>Roseobacteraceae</taxon>
        <taxon>Sulfitobacter</taxon>
    </lineage>
</organism>
<dbReference type="EMBL" id="JACIEI010000026">
    <property type="protein sequence ID" value="MBB3996074.1"/>
    <property type="molecule type" value="Genomic_DNA"/>
</dbReference>
<dbReference type="Proteomes" id="UP000530268">
    <property type="component" value="Unassembled WGS sequence"/>
</dbReference>
<gene>
    <name evidence="2" type="ORF">GGR95_003740</name>
</gene>
<reference evidence="2 3" key="1">
    <citation type="submission" date="2020-08" db="EMBL/GenBank/DDBJ databases">
        <title>Genomic Encyclopedia of Type Strains, Phase IV (KMG-IV): sequencing the most valuable type-strain genomes for metagenomic binning, comparative biology and taxonomic classification.</title>
        <authorList>
            <person name="Goeker M."/>
        </authorList>
    </citation>
    <scope>NUCLEOTIDE SEQUENCE [LARGE SCALE GENOMIC DNA]</scope>
    <source>
        <strain evidence="2 3">DSM 102234</strain>
    </source>
</reference>
<feature type="region of interest" description="Disordered" evidence="1">
    <location>
        <begin position="32"/>
        <end position="57"/>
    </location>
</feature>